<dbReference type="InterPro" id="IPR036259">
    <property type="entry name" value="MFS_trans_sf"/>
</dbReference>
<comment type="caution">
    <text evidence="2">The sequence shown here is derived from an EMBL/GenBank/DDBJ whole genome shotgun (WGS) entry which is preliminary data.</text>
</comment>
<feature type="transmembrane region" description="Helical" evidence="1">
    <location>
        <begin position="85"/>
        <end position="106"/>
    </location>
</feature>
<evidence type="ECO:0000313" key="2">
    <source>
        <dbReference type="EMBL" id="GAE44704.1"/>
    </source>
</evidence>
<feature type="transmembrane region" description="Helical" evidence="1">
    <location>
        <begin position="18"/>
        <end position="39"/>
    </location>
</feature>
<dbReference type="SUPFAM" id="SSF103473">
    <property type="entry name" value="MFS general substrate transporter"/>
    <property type="match status" value="1"/>
</dbReference>
<evidence type="ECO:0000256" key="1">
    <source>
        <dbReference type="SAM" id="Phobius"/>
    </source>
</evidence>
<dbReference type="Gene3D" id="1.20.1250.20">
    <property type="entry name" value="MFS general substrate transporter like domains"/>
    <property type="match status" value="1"/>
</dbReference>
<evidence type="ECO:0000313" key="3">
    <source>
        <dbReference type="Proteomes" id="UP000018949"/>
    </source>
</evidence>
<gene>
    <name evidence="2" type="ORF">JCM21738_1436</name>
</gene>
<reference evidence="2 3" key="1">
    <citation type="submission" date="2013-12" db="EMBL/GenBank/DDBJ databases">
        <title>NBRP : Genome information of microbial organism related human and environment.</title>
        <authorList>
            <person name="Hattori M."/>
            <person name="Oshima K."/>
            <person name="Inaba H."/>
            <person name="Suda W."/>
            <person name="Sakamoto M."/>
            <person name="Iino T."/>
            <person name="Kitahara M."/>
            <person name="Oshida Y."/>
            <person name="Iida T."/>
            <person name="Kudo T."/>
            <person name="Itoh T."/>
            <person name="Ahmed I."/>
            <person name="Ohkuma M."/>
        </authorList>
    </citation>
    <scope>NUCLEOTIDE SEQUENCE [LARGE SCALE GENOMIC DNA]</scope>
    <source>
        <strain evidence="2 3">JCM 21738</strain>
    </source>
</reference>
<dbReference type="AlphaFoldDB" id="W4RM78"/>
<keyword evidence="1" id="KW-0812">Transmembrane</keyword>
<proteinExistence type="predicted"/>
<feature type="transmembrane region" description="Helical" evidence="1">
    <location>
        <begin position="51"/>
        <end position="73"/>
    </location>
</feature>
<keyword evidence="1" id="KW-0472">Membrane</keyword>
<sequence length="122" mass="13920">MYYWRRIFLDEISQTKSFWLAAALFGMTAVFSGVGNTLLDTVAMDTIPSKWHGMYFGITSMLSNTFIGFSMFFTGLALEWFNPRLVGMFGGIMYIAFGSLFLMWSLKYSVDQEKVKLAQKAL</sequence>
<keyword evidence="3" id="KW-1185">Reference proteome</keyword>
<accession>W4RM78</accession>
<dbReference type="EMBL" id="BAUW01000011">
    <property type="protein sequence ID" value="GAE44704.1"/>
    <property type="molecule type" value="Genomic_DNA"/>
</dbReference>
<protein>
    <submittedName>
        <fullName evidence="2">Uncharacterized protein</fullName>
    </submittedName>
</protein>
<dbReference type="Proteomes" id="UP000018949">
    <property type="component" value="Unassembled WGS sequence"/>
</dbReference>
<name>W4RM78_9BACI</name>
<organism evidence="2 3">
    <name type="scientific">Mesobacillus boroniphilus JCM 21738</name>
    <dbReference type="NCBI Taxonomy" id="1294265"/>
    <lineage>
        <taxon>Bacteria</taxon>
        <taxon>Bacillati</taxon>
        <taxon>Bacillota</taxon>
        <taxon>Bacilli</taxon>
        <taxon>Bacillales</taxon>
        <taxon>Bacillaceae</taxon>
        <taxon>Mesobacillus</taxon>
    </lineage>
</organism>
<keyword evidence="1" id="KW-1133">Transmembrane helix</keyword>